<name>A0A9J5Z212_SOLCO</name>
<protein>
    <submittedName>
        <fullName evidence="1">Uncharacterized protein</fullName>
    </submittedName>
</protein>
<accession>A0A9J5Z212</accession>
<evidence type="ECO:0000313" key="2">
    <source>
        <dbReference type="Proteomes" id="UP000824120"/>
    </source>
</evidence>
<dbReference type="EMBL" id="JACXVP010000005">
    <property type="protein sequence ID" value="KAG5606008.1"/>
    <property type="molecule type" value="Genomic_DNA"/>
</dbReference>
<sequence>MVCIVSSESRVIKSHEPPKKLETPQRIAVTKVNPIGALPHFSYHYVSTLIYMWQVVSTSSQLDLPINPTIQSPYGFVIDPNHPYIESRQLLCM</sequence>
<dbReference type="AlphaFoldDB" id="A0A9J5Z212"/>
<proteinExistence type="predicted"/>
<evidence type="ECO:0000313" key="1">
    <source>
        <dbReference type="EMBL" id="KAG5606008.1"/>
    </source>
</evidence>
<reference evidence="1 2" key="1">
    <citation type="submission" date="2020-09" db="EMBL/GenBank/DDBJ databases">
        <title>De no assembly of potato wild relative species, Solanum commersonii.</title>
        <authorList>
            <person name="Cho K."/>
        </authorList>
    </citation>
    <scope>NUCLEOTIDE SEQUENCE [LARGE SCALE GENOMIC DNA]</scope>
    <source>
        <strain evidence="1">LZ3.2</strain>
        <tissue evidence="1">Leaf</tissue>
    </source>
</reference>
<keyword evidence="2" id="KW-1185">Reference proteome</keyword>
<dbReference type="Proteomes" id="UP000824120">
    <property type="component" value="Chromosome 5"/>
</dbReference>
<gene>
    <name evidence="1" type="ORF">H5410_027500</name>
</gene>
<organism evidence="1 2">
    <name type="scientific">Solanum commersonii</name>
    <name type="common">Commerson's wild potato</name>
    <name type="synonym">Commerson's nightshade</name>
    <dbReference type="NCBI Taxonomy" id="4109"/>
    <lineage>
        <taxon>Eukaryota</taxon>
        <taxon>Viridiplantae</taxon>
        <taxon>Streptophyta</taxon>
        <taxon>Embryophyta</taxon>
        <taxon>Tracheophyta</taxon>
        <taxon>Spermatophyta</taxon>
        <taxon>Magnoliopsida</taxon>
        <taxon>eudicotyledons</taxon>
        <taxon>Gunneridae</taxon>
        <taxon>Pentapetalae</taxon>
        <taxon>asterids</taxon>
        <taxon>lamiids</taxon>
        <taxon>Solanales</taxon>
        <taxon>Solanaceae</taxon>
        <taxon>Solanoideae</taxon>
        <taxon>Solaneae</taxon>
        <taxon>Solanum</taxon>
    </lineage>
</organism>
<comment type="caution">
    <text evidence="1">The sequence shown here is derived from an EMBL/GenBank/DDBJ whole genome shotgun (WGS) entry which is preliminary data.</text>
</comment>